<dbReference type="AlphaFoldDB" id="A0A9N7UJQ1"/>
<name>A0A9N7UJQ1_PLEPL</name>
<organism evidence="2 3">
    <name type="scientific">Pleuronectes platessa</name>
    <name type="common">European plaice</name>
    <dbReference type="NCBI Taxonomy" id="8262"/>
    <lineage>
        <taxon>Eukaryota</taxon>
        <taxon>Metazoa</taxon>
        <taxon>Chordata</taxon>
        <taxon>Craniata</taxon>
        <taxon>Vertebrata</taxon>
        <taxon>Euteleostomi</taxon>
        <taxon>Actinopterygii</taxon>
        <taxon>Neopterygii</taxon>
        <taxon>Teleostei</taxon>
        <taxon>Neoteleostei</taxon>
        <taxon>Acanthomorphata</taxon>
        <taxon>Carangaria</taxon>
        <taxon>Pleuronectiformes</taxon>
        <taxon>Pleuronectoidei</taxon>
        <taxon>Pleuronectidae</taxon>
        <taxon>Pleuronectes</taxon>
    </lineage>
</organism>
<proteinExistence type="predicted"/>
<evidence type="ECO:0000313" key="3">
    <source>
        <dbReference type="Proteomes" id="UP001153269"/>
    </source>
</evidence>
<dbReference type="EMBL" id="CADEAL010001409">
    <property type="protein sequence ID" value="CAB1432141.1"/>
    <property type="molecule type" value="Genomic_DNA"/>
</dbReference>
<accession>A0A9N7UJQ1</accession>
<evidence type="ECO:0000313" key="2">
    <source>
        <dbReference type="EMBL" id="CAB1432141.1"/>
    </source>
</evidence>
<evidence type="ECO:0000256" key="1">
    <source>
        <dbReference type="SAM" id="MobiDB-lite"/>
    </source>
</evidence>
<feature type="region of interest" description="Disordered" evidence="1">
    <location>
        <begin position="81"/>
        <end position="124"/>
    </location>
</feature>
<comment type="caution">
    <text evidence="2">The sequence shown here is derived from an EMBL/GenBank/DDBJ whole genome shotgun (WGS) entry which is preliminary data.</text>
</comment>
<gene>
    <name evidence="2" type="ORF">PLEPLA_LOCUS20198</name>
</gene>
<dbReference type="Proteomes" id="UP001153269">
    <property type="component" value="Unassembled WGS sequence"/>
</dbReference>
<sequence length="211" mass="23914">MNDFCRFCKKNLRIHGQLTNSASIFEKNSKGERTNEQVLRLGLRLHNTSNRSCRICRPCKNLITRLERDLPVFKQWTDDEGDQAEEACSSESSEKRERGPTPSKTPRALKKFCPNPSTPTGTTTRRSITEVFTHYPSQTVGKVQNEVFLNSEVEENIDVGQRVDTSEDHSTSDPKGPPNTVRESMEEIHLSADEMAQSINDSEIATLPFNR</sequence>
<protein>
    <submittedName>
        <fullName evidence="2">Uncharacterized protein</fullName>
    </submittedName>
</protein>
<reference evidence="2" key="1">
    <citation type="submission" date="2020-03" db="EMBL/GenBank/DDBJ databases">
        <authorList>
            <person name="Weist P."/>
        </authorList>
    </citation>
    <scope>NUCLEOTIDE SEQUENCE</scope>
</reference>
<keyword evidence="3" id="KW-1185">Reference proteome</keyword>
<feature type="region of interest" description="Disordered" evidence="1">
    <location>
        <begin position="160"/>
        <end position="184"/>
    </location>
</feature>